<dbReference type="InterPro" id="IPR033806">
    <property type="entry name" value="CDI_toxin_Bp1026b-like"/>
</dbReference>
<gene>
    <name evidence="3" type="ORF">Val02_23920</name>
</gene>
<dbReference type="AlphaFoldDB" id="A0A8J4DQ24"/>
<evidence type="ECO:0000313" key="3">
    <source>
        <dbReference type="EMBL" id="GIJ45506.1"/>
    </source>
</evidence>
<dbReference type="Pfam" id="PF19757">
    <property type="entry name" value="DUF6244"/>
    <property type="match status" value="1"/>
</dbReference>
<feature type="compositionally biased region" description="Basic and acidic residues" evidence="1">
    <location>
        <begin position="220"/>
        <end position="235"/>
    </location>
</feature>
<dbReference type="Pfam" id="PF18451">
    <property type="entry name" value="CdiA_C"/>
    <property type="match status" value="1"/>
</dbReference>
<feature type="region of interest" description="Disordered" evidence="1">
    <location>
        <begin position="173"/>
        <end position="264"/>
    </location>
</feature>
<keyword evidence="4" id="KW-1185">Reference proteome</keyword>
<evidence type="ECO:0000313" key="4">
    <source>
        <dbReference type="Proteomes" id="UP000619260"/>
    </source>
</evidence>
<dbReference type="Gene3D" id="3.40.1350.120">
    <property type="match status" value="1"/>
</dbReference>
<proteinExistence type="predicted"/>
<evidence type="ECO:0000256" key="1">
    <source>
        <dbReference type="SAM" id="MobiDB-lite"/>
    </source>
</evidence>
<organism evidence="3 4">
    <name type="scientific">Virgisporangium aliadipatigenens</name>
    <dbReference type="NCBI Taxonomy" id="741659"/>
    <lineage>
        <taxon>Bacteria</taxon>
        <taxon>Bacillati</taxon>
        <taxon>Actinomycetota</taxon>
        <taxon>Actinomycetes</taxon>
        <taxon>Micromonosporales</taxon>
        <taxon>Micromonosporaceae</taxon>
        <taxon>Virgisporangium</taxon>
    </lineage>
</organism>
<dbReference type="InterPro" id="IPR046211">
    <property type="entry name" value="DUF6244"/>
</dbReference>
<dbReference type="InterPro" id="IPR040559">
    <property type="entry name" value="CdiA_C"/>
</dbReference>
<name>A0A8J4DQ24_9ACTN</name>
<reference evidence="3" key="1">
    <citation type="submission" date="2021-01" db="EMBL/GenBank/DDBJ databases">
        <title>Whole genome shotgun sequence of Virgisporangium aliadipatigenens NBRC 105644.</title>
        <authorList>
            <person name="Komaki H."/>
            <person name="Tamura T."/>
        </authorList>
    </citation>
    <scope>NUCLEOTIDE SEQUENCE</scope>
    <source>
        <strain evidence="3">NBRC 105644</strain>
    </source>
</reference>
<dbReference type="GO" id="GO:0004549">
    <property type="term" value="F:tRNA-specific ribonuclease activity"/>
    <property type="evidence" value="ECO:0007669"/>
    <property type="project" value="InterPro"/>
</dbReference>
<dbReference type="CDD" id="cd13442">
    <property type="entry name" value="CDI_toxin_Bp1026b-like"/>
    <property type="match status" value="1"/>
</dbReference>
<feature type="domain" description="tRNA nuclease CdiA C-terminal" evidence="2">
    <location>
        <begin position="261"/>
        <end position="339"/>
    </location>
</feature>
<protein>
    <recommendedName>
        <fullName evidence="2">tRNA nuclease CdiA C-terminal domain-containing protein</fullName>
    </recommendedName>
</protein>
<dbReference type="Proteomes" id="UP000619260">
    <property type="component" value="Unassembled WGS sequence"/>
</dbReference>
<sequence>MSFIGGIDTGLRTVAVGIDDTGAAAVATADAIRDVAARMGAIGLTGVADSITRLSVAVQDIPVLLAPVRASIATGLTFLDSAVDRATPQQVINDVTAARHLVAAACGAIDAAGARTVAAGVLTVEVLRGGAPGPTLERLSTVLAGLDDALRRVTSAGRDLDTVLRDVANLGAEGVRGSTGGATPPTVHDVTWPTGKPGGSPTGPRTRSKPKDVPSTVRSHQRENDSADALAEHAYRVRQNPSRPEIMTARRRDNEPHNPDKRPDFLVEGRVFDCYSPPPGRSVRGIWSAVEEKVLDGQAQRVVISLHDWRGDPEALRKQFAEWPIAGLEEVKAVTADHRVIHIPHA</sequence>
<evidence type="ECO:0000259" key="2">
    <source>
        <dbReference type="Pfam" id="PF18451"/>
    </source>
</evidence>
<feature type="compositionally biased region" description="Basic and acidic residues" evidence="1">
    <location>
        <begin position="248"/>
        <end position="264"/>
    </location>
</feature>
<comment type="caution">
    <text evidence="3">The sequence shown here is derived from an EMBL/GenBank/DDBJ whole genome shotgun (WGS) entry which is preliminary data.</text>
</comment>
<dbReference type="EMBL" id="BOPF01000007">
    <property type="protein sequence ID" value="GIJ45506.1"/>
    <property type="molecule type" value="Genomic_DNA"/>
</dbReference>
<accession>A0A8J4DQ24</accession>